<protein>
    <submittedName>
        <fullName evidence="2">Uncharacterized protein</fullName>
    </submittedName>
</protein>
<keyword evidence="3" id="KW-1185">Reference proteome</keyword>
<dbReference type="AlphaFoldDB" id="A0A0L0DPZ9"/>
<evidence type="ECO:0000256" key="1">
    <source>
        <dbReference type="SAM" id="Phobius"/>
    </source>
</evidence>
<accession>A0A0L0DPZ9</accession>
<gene>
    <name evidence="2" type="ORF">AMSG_09741</name>
</gene>
<dbReference type="Proteomes" id="UP000054408">
    <property type="component" value="Unassembled WGS sequence"/>
</dbReference>
<organism evidence="2 3">
    <name type="scientific">Thecamonas trahens ATCC 50062</name>
    <dbReference type="NCBI Taxonomy" id="461836"/>
    <lineage>
        <taxon>Eukaryota</taxon>
        <taxon>Apusozoa</taxon>
        <taxon>Apusomonadida</taxon>
        <taxon>Apusomonadidae</taxon>
        <taxon>Thecamonas</taxon>
    </lineage>
</organism>
<keyword evidence="1" id="KW-1133">Transmembrane helix</keyword>
<evidence type="ECO:0000313" key="2">
    <source>
        <dbReference type="EMBL" id="KNC54076.1"/>
    </source>
</evidence>
<feature type="transmembrane region" description="Helical" evidence="1">
    <location>
        <begin position="143"/>
        <end position="162"/>
    </location>
</feature>
<reference evidence="2 3" key="1">
    <citation type="submission" date="2010-05" db="EMBL/GenBank/DDBJ databases">
        <title>The Genome Sequence of Thecamonas trahens ATCC 50062.</title>
        <authorList>
            <consortium name="The Broad Institute Genome Sequencing Platform"/>
            <person name="Russ C."/>
            <person name="Cuomo C."/>
            <person name="Shea T."/>
            <person name="Young S.K."/>
            <person name="Zeng Q."/>
            <person name="Koehrsen M."/>
            <person name="Haas B."/>
            <person name="Borodovsky M."/>
            <person name="Guigo R."/>
            <person name="Alvarado L."/>
            <person name="Berlin A."/>
            <person name="Bochicchio J."/>
            <person name="Borenstein D."/>
            <person name="Chapman S."/>
            <person name="Chen Z."/>
            <person name="Freedman E."/>
            <person name="Gellesch M."/>
            <person name="Goldberg J."/>
            <person name="Griggs A."/>
            <person name="Gujja S."/>
            <person name="Heilman E."/>
            <person name="Heiman D."/>
            <person name="Hepburn T."/>
            <person name="Howarth C."/>
            <person name="Jen D."/>
            <person name="Larson L."/>
            <person name="Mehta T."/>
            <person name="Park D."/>
            <person name="Pearson M."/>
            <person name="Roberts A."/>
            <person name="Saif S."/>
            <person name="Shenoy N."/>
            <person name="Sisk P."/>
            <person name="Stolte C."/>
            <person name="Sykes S."/>
            <person name="Thomson T."/>
            <person name="Walk T."/>
            <person name="White J."/>
            <person name="Yandava C."/>
            <person name="Burger G."/>
            <person name="Gray M.W."/>
            <person name="Holland P.W.H."/>
            <person name="King N."/>
            <person name="Lang F.B.F."/>
            <person name="Roger A.J."/>
            <person name="Ruiz-Trillo I."/>
            <person name="Lander E."/>
            <person name="Nusbaum C."/>
        </authorList>
    </citation>
    <scope>NUCLEOTIDE SEQUENCE [LARGE SCALE GENOMIC DNA]</scope>
    <source>
        <strain evidence="2 3">ATCC 50062</strain>
    </source>
</reference>
<keyword evidence="1" id="KW-0472">Membrane</keyword>
<keyword evidence="1" id="KW-0812">Transmembrane</keyword>
<feature type="transmembrane region" description="Helical" evidence="1">
    <location>
        <begin position="194"/>
        <end position="220"/>
    </location>
</feature>
<feature type="transmembrane region" description="Helical" evidence="1">
    <location>
        <begin position="168"/>
        <end position="187"/>
    </location>
</feature>
<feature type="transmembrane region" description="Helical" evidence="1">
    <location>
        <begin position="240"/>
        <end position="265"/>
    </location>
</feature>
<dbReference type="EMBL" id="GL349485">
    <property type="protein sequence ID" value="KNC54076.1"/>
    <property type="molecule type" value="Genomic_DNA"/>
</dbReference>
<name>A0A0L0DPZ9_THETB</name>
<dbReference type="GeneID" id="25568140"/>
<proteinExistence type="predicted"/>
<evidence type="ECO:0000313" key="3">
    <source>
        <dbReference type="Proteomes" id="UP000054408"/>
    </source>
</evidence>
<dbReference type="RefSeq" id="XP_013754085.1">
    <property type="nucleotide sequence ID" value="XM_013898631.1"/>
</dbReference>
<sequence>MAWLRSPLAFSLPASTRMAGEPDELRIRLPHSSVGLPQTLAMQHFSADKAQVAGGDGALGQLSARIDAFLARTFLADIDDCECGVLTGYRYGGAGSGSTGYDYGYTPEADGLPRRWWGCGRGEIESDADGHDMAAGSGASASGWMAVALIMLLTVYAGVLVWDALATASVSNAFVLAFVALGAYGAYGQRLWPLLAFLAVHIGRTVALILYVATSLVPAILSDSPPVDSPVTHTDGAPCFLCLGLYALLVVGHALVAFLAFRLVIVVKRLIVNRKQCFA</sequence>